<sequence length="567" mass="60961">MDSTQLFTSKNQRLTVSVDAQIPSSLLALLFGDAYNDSAARAHSEDPGATGEPATKELAARKTLLHNTIYAPSIDGRYLVVAYTDRYMLLECPSDSKTPSNYSLMSVGNEGASSGERVTALYCMNIYAAHHGQKQPNGAESQSMCVIVGYSSGYMRIFSMYGHLLTSHQFHTQPLLRIRLRMPSQANSEQTAGEVRYIANSSYGYGAEGGSGDNIMGGGVHKATVREDTEEVCLMYADGVMVSIDGKSLYLALRLCLNEAVDGLGEADEPIFQYKKWEFELNTPLVSDAVSYGPASHRDPLALLAKGTLTSSPILSDATARFLVAPQQGNAVFGVFMTNEDAAMSFSAVDIAGKMAAKVTGAVLSIARSYFWRANPLSSASSDSTSQNATSRGESGTMVPCAFAVRDGTRKVLEISLAPAQYNLAALTDSLGRVLIFDLESCEIIHMLKGLRGSQCAWLETVGSRPLESYSGLVKEGRIVSRRMFVVVYTARRGIVEVFELGAMERPIASANIGSEWKLVQCPSQPLGGSLVVGSARKARRAALPTLATCMLINNVGQIAHVTINDI</sequence>
<comment type="caution">
    <text evidence="2">The sequence shown here is derived from an EMBL/GenBank/DDBJ whole genome shotgun (WGS) entry which is preliminary data.</text>
</comment>
<name>A0A9W8G714_9FUNG</name>
<dbReference type="InterPro" id="IPR032839">
    <property type="entry name" value="RAB3GAP_N"/>
</dbReference>
<feature type="domain" description="Rab3-GAP regulatory subunit N-terminal" evidence="1">
    <location>
        <begin position="65"/>
        <end position="189"/>
    </location>
</feature>
<dbReference type="PANTHER" id="PTHR12472">
    <property type="entry name" value="RAB3-GAP REGULATORY DOMAIN"/>
    <property type="match status" value="1"/>
</dbReference>
<reference evidence="2" key="1">
    <citation type="submission" date="2022-07" db="EMBL/GenBank/DDBJ databases">
        <title>Phylogenomic reconstructions and comparative analyses of Kickxellomycotina fungi.</title>
        <authorList>
            <person name="Reynolds N.K."/>
            <person name="Stajich J.E."/>
            <person name="Barry K."/>
            <person name="Grigoriev I.V."/>
            <person name="Crous P."/>
            <person name="Smith M.E."/>
        </authorList>
    </citation>
    <scope>NUCLEOTIDE SEQUENCE</scope>
    <source>
        <strain evidence="2">NRRL 3115</strain>
    </source>
</reference>
<dbReference type="Pfam" id="PF14655">
    <property type="entry name" value="RAB3GAP2_N"/>
    <property type="match status" value="2"/>
</dbReference>
<organism evidence="2 3">
    <name type="scientific">Coemansia spiralis</name>
    <dbReference type="NCBI Taxonomy" id="417178"/>
    <lineage>
        <taxon>Eukaryota</taxon>
        <taxon>Fungi</taxon>
        <taxon>Fungi incertae sedis</taxon>
        <taxon>Zoopagomycota</taxon>
        <taxon>Kickxellomycotina</taxon>
        <taxon>Kickxellomycetes</taxon>
        <taxon>Kickxellales</taxon>
        <taxon>Kickxellaceae</taxon>
        <taxon>Coemansia</taxon>
    </lineage>
</organism>
<dbReference type="PANTHER" id="PTHR12472:SF0">
    <property type="entry name" value="RAB3 GTPASE-ACTIVATING PROTEIN NON-CATALYTIC SUBUNIT"/>
    <property type="match status" value="1"/>
</dbReference>
<protein>
    <recommendedName>
        <fullName evidence="1">Rab3-GAP regulatory subunit N-terminal domain-containing protein</fullName>
    </recommendedName>
</protein>
<dbReference type="Proteomes" id="UP001151518">
    <property type="component" value="Unassembled WGS sequence"/>
</dbReference>
<gene>
    <name evidence="2" type="ORF">GGI25_003236</name>
</gene>
<proteinExistence type="predicted"/>
<evidence type="ECO:0000313" key="3">
    <source>
        <dbReference type="Proteomes" id="UP001151518"/>
    </source>
</evidence>
<feature type="domain" description="Rab3-GAP regulatory subunit N-terminal" evidence="1">
    <location>
        <begin position="223"/>
        <end position="520"/>
    </location>
</feature>
<dbReference type="InterPro" id="IPR026059">
    <property type="entry name" value="Rab3GAP2"/>
</dbReference>
<dbReference type="AlphaFoldDB" id="A0A9W8G714"/>
<dbReference type="EMBL" id="JANBTW010000034">
    <property type="protein sequence ID" value="KAJ2677141.1"/>
    <property type="molecule type" value="Genomic_DNA"/>
</dbReference>
<evidence type="ECO:0000259" key="1">
    <source>
        <dbReference type="Pfam" id="PF14655"/>
    </source>
</evidence>
<evidence type="ECO:0000313" key="2">
    <source>
        <dbReference type="EMBL" id="KAJ2677141.1"/>
    </source>
</evidence>
<dbReference type="OrthoDB" id="360390at2759"/>
<accession>A0A9W8G714</accession>